<feature type="domain" description="TniQ" evidence="1">
    <location>
        <begin position="11"/>
        <end position="139"/>
    </location>
</feature>
<reference evidence="3" key="1">
    <citation type="journal article" date="2013" name="Stand. Genomic Sci.">
        <title>Genome sequence of the Litoreibacter arenae type strain (DSM 19593(T)), a member of the Roseobacter clade isolated from sea sand.</title>
        <authorList>
            <person name="Riedel T."/>
            <person name="Fiebig A."/>
            <person name="Petersen J."/>
            <person name="Gronow S."/>
            <person name="Kyrpides N.C."/>
            <person name="Goker M."/>
            <person name="Klenk H.P."/>
        </authorList>
    </citation>
    <scope>NUCLEOTIDE SEQUENCE [LARGE SCALE GENOMIC DNA]</scope>
    <source>
        <strain evidence="3">DSM 19593</strain>
    </source>
</reference>
<name>S9QHL4_9RHOB</name>
<dbReference type="STRING" id="1123360.thalar_00396"/>
<accession>S9QHL4</accession>
<dbReference type="HOGENOM" id="CLU_030259_1_0_5"/>
<proteinExistence type="predicted"/>
<keyword evidence="3" id="KW-1185">Reference proteome</keyword>
<dbReference type="PATRIC" id="fig|1123360.3.peg.393"/>
<dbReference type="AlphaFoldDB" id="S9QHL4"/>
<dbReference type="Proteomes" id="UP000015351">
    <property type="component" value="Unassembled WGS sequence"/>
</dbReference>
<gene>
    <name evidence="2" type="ORF">thalar_00396</name>
</gene>
<dbReference type="InterPro" id="IPR009492">
    <property type="entry name" value="TniQ"/>
</dbReference>
<evidence type="ECO:0000313" key="2">
    <source>
        <dbReference type="EMBL" id="EPX80951.1"/>
    </source>
</evidence>
<organism evidence="2 3">
    <name type="scientific">Litoreibacter arenae DSM 19593</name>
    <dbReference type="NCBI Taxonomy" id="1123360"/>
    <lineage>
        <taxon>Bacteria</taxon>
        <taxon>Pseudomonadati</taxon>
        <taxon>Pseudomonadota</taxon>
        <taxon>Alphaproteobacteria</taxon>
        <taxon>Rhodobacterales</taxon>
        <taxon>Roseobacteraceae</taxon>
        <taxon>Litoreibacter</taxon>
    </lineage>
</organism>
<evidence type="ECO:0000259" key="1">
    <source>
        <dbReference type="Pfam" id="PF06527"/>
    </source>
</evidence>
<dbReference type="RefSeq" id="WP_021101471.1">
    <property type="nucleotide sequence ID" value="NZ_KE557312.1"/>
</dbReference>
<evidence type="ECO:0000313" key="3">
    <source>
        <dbReference type="Proteomes" id="UP000015351"/>
    </source>
</evidence>
<protein>
    <recommendedName>
        <fullName evidence="1">TniQ domain-containing protein</fullName>
    </recommendedName>
</protein>
<sequence length="612" mass="67245">MTQLFPHFPFDAIETPQSYAARLAWLHTGGSLLPFLHDMGIQPAELMSSEPNAIAALAEISGEDVATLARNAAVRVAKRSYDLRGSRVSAEFMSRPATVFCPACLAKDDAVSGNPGLRRGRWIWTLSVVRTCPEHGLQLIERAKENWSDELHVMSDRVPECKQELQRLTRDQQMRPVSPLQSYIVARLSGERGPEWLEAQTLDQAWRATEMLGMVAVFGPDKNLQTATRDEWDAAGRAGFASTSRGEAGIKEGLEQIFQARPRSATNAGPQKVFGRLYQWLAFAKGKKDPGDIKRIMRDFIVDHFALSSGHKVFGVALPERRLHTAASLASEAGLDVRTLRSVLIAKRLVPTDDENVQVVFDAEAGRKVANSITRLVAGAGLPKALGCTRPQAEQFVDEGLLTPIVDEFLEGYGRVRKAFDAARITNFLKDLDGATQSVDLISDDLVPISKAAERAKISSAEIVHLILGRHLEAVVRKFDSTGIASIFVDSDEVKSAANNLLVGSSFSSTAGRLKIPRQSLLKLANKYPDLLPSQIVKPQAGTHEFGRFLEGNVEGFREKFTTAIRVANSRGVELKVILGRFKRAGVKPVFRHADFGINLYRTSDIPALHPI</sequence>
<comment type="caution">
    <text evidence="2">The sequence shown here is derived from an EMBL/GenBank/DDBJ whole genome shotgun (WGS) entry which is preliminary data.</text>
</comment>
<dbReference type="Pfam" id="PF06527">
    <property type="entry name" value="TniQ"/>
    <property type="match status" value="1"/>
</dbReference>
<dbReference type="eggNOG" id="ENOG502ZA2F">
    <property type="taxonomic scope" value="Bacteria"/>
</dbReference>
<dbReference type="EMBL" id="AONI01000006">
    <property type="protein sequence ID" value="EPX80951.1"/>
    <property type="molecule type" value="Genomic_DNA"/>
</dbReference>